<dbReference type="EMBL" id="CAJNNV010029920">
    <property type="protein sequence ID" value="CAE8630626.1"/>
    <property type="molecule type" value="Genomic_DNA"/>
</dbReference>
<accession>A0A813GZ74</accession>
<name>A0A813GZ74_POLGL</name>
<proteinExistence type="predicted"/>
<feature type="transmembrane region" description="Helical" evidence="5">
    <location>
        <begin position="260"/>
        <end position="284"/>
    </location>
</feature>
<dbReference type="Gene3D" id="1.20.1740.10">
    <property type="entry name" value="Amino acid/polyamine transporter I"/>
    <property type="match status" value="1"/>
</dbReference>
<comment type="caution">
    <text evidence="7">The sequence shown here is derived from an EMBL/GenBank/DDBJ whole genome shotgun (WGS) entry which is preliminary data.</text>
</comment>
<protein>
    <recommendedName>
        <fullName evidence="6">Cationic amino acid transporter C-terminal domain-containing protein</fullName>
    </recommendedName>
</protein>
<feature type="transmembrane region" description="Helical" evidence="5">
    <location>
        <begin position="526"/>
        <end position="543"/>
    </location>
</feature>
<keyword evidence="3 5" id="KW-1133">Transmembrane helix</keyword>
<dbReference type="OMA" id="TTMERIG"/>
<evidence type="ECO:0000256" key="5">
    <source>
        <dbReference type="SAM" id="Phobius"/>
    </source>
</evidence>
<evidence type="ECO:0000256" key="3">
    <source>
        <dbReference type="ARBA" id="ARBA00022989"/>
    </source>
</evidence>
<feature type="transmembrane region" description="Helical" evidence="5">
    <location>
        <begin position="380"/>
        <end position="399"/>
    </location>
</feature>
<feature type="domain" description="Cationic amino acid transporter C-terminal" evidence="6">
    <location>
        <begin position="498"/>
        <end position="542"/>
    </location>
</feature>
<feature type="transmembrane region" description="Helical" evidence="5">
    <location>
        <begin position="188"/>
        <end position="208"/>
    </location>
</feature>
<comment type="subcellular location">
    <subcellularLocation>
        <location evidence="1">Membrane</location>
        <topology evidence="1">Multi-pass membrane protein</topology>
    </subcellularLocation>
</comment>
<feature type="transmembrane region" description="Helical" evidence="5">
    <location>
        <begin position="304"/>
        <end position="327"/>
    </location>
</feature>
<evidence type="ECO:0000313" key="8">
    <source>
        <dbReference type="Proteomes" id="UP000654075"/>
    </source>
</evidence>
<keyword evidence="2 5" id="KW-0812">Transmembrane</keyword>
<reference evidence="7" key="1">
    <citation type="submission" date="2021-02" db="EMBL/GenBank/DDBJ databases">
        <authorList>
            <person name="Dougan E. K."/>
            <person name="Rhodes N."/>
            <person name="Thang M."/>
            <person name="Chan C."/>
        </authorList>
    </citation>
    <scope>NUCLEOTIDE SEQUENCE</scope>
</reference>
<dbReference type="AlphaFoldDB" id="A0A813GZ74"/>
<dbReference type="PANTHER" id="PTHR43243">
    <property type="entry name" value="INNER MEMBRANE TRANSPORTER YGJI-RELATED"/>
    <property type="match status" value="1"/>
</dbReference>
<feature type="transmembrane region" description="Helical" evidence="5">
    <location>
        <begin position="37"/>
        <end position="59"/>
    </location>
</feature>
<feature type="transmembrane region" description="Helical" evidence="5">
    <location>
        <begin position="220"/>
        <end position="239"/>
    </location>
</feature>
<evidence type="ECO:0000256" key="4">
    <source>
        <dbReference type="ARBA" id="ARBA00023136"/>
    </source>
</evidence>
<dbReference type="Pfam" id="PF13520">
    <property type="entry name" value="AA_permease_2"/>
    <property type="match status" value="1"/>
</dbReference>
<dbReference type="OrthoDB" id="426111at2759"/>
<evidence type="ECO:0000256" key="1">
    <source>
        <dbReference type="ARBA" id="ARBA00004141"/>
    </source>
</evidence>
<evidence type="ECO:0000259" key="6">
    <source>
        <dbReference type="Pfam" id="PF13906"/>
    </source>
</evidence>
<gene>
    <name evidence="7" type="ORF">PGLA1383_LOCUS46885</name>
</gene>
<keyword evidence="8" id="KW-1185">Reference proteome</keyword>
<dbReference type="Proteomes" id="UP000654075">
    <property type="component" value="Unassembled WGS sequence"/>
</dbReference>
<dbReference type="GO" id="GO:0016020">
    <property type="term" value="C:membrane"/>
    <property type="evidence" value="ECO:0007669"/>
    <property type="project" value="UniProtKB-SubCell"/>
</dbReference>
<keyword evidence="4 5" id="KW-0472">Membrane</keyword>
<evidence type="ECO:0000313" key="7">
    <source>
        <dbReference type="EMBL" id="CAE8630626.1"/>
    </source>
</evidence>
<dbReference type="Pfam" id="PF13906">
    <property type="entry name" value="AA_permease_C"/>
    <property type="match status" value="1"/>
</dbReference>
<organism evidence="7 8">
    <name type="scientific">Polarella glacialis</name>
    <name type="common">Dinoflagellate</name>
    <dbReference type="NCBI Taxonomy" id="89957"/>
    <lineage>
        <taxon>Eukaryota</taxon>
        <taxon>Sar</taxon>
        <taxon>Alveolata</taxon>
        <taxon>Dinophyceae</taxon>
        <taxon>Suessiales</taxon>
        <taxon>Suessiaceae</taxon>
        <taxon>Polarella</taxon>
    </lineage>
</organism>
<feature type="transmembrane region" description="Helical" evidence="5">
    <location>
        <begin position="152"/>
        <end position="176"/>
    </location>
</feature>
<sequence length="568" mass="58723">MWDQLFTTQTREKLLQASSEGPSHGEGLARSLGTLDLLAIGVGSTVGTGVFSITGQVAASQAGPAVVLCWLAGGTGCLLSALSYIELSARLPVTGSVYAFAYHALGEVFAVVAAACITLEYGISASAVAASWGSKFGKFVTSLGVPGLALSFQLGPITLCLPSLAVLLLVTVLISAGGCIGKAFTRGASALAVVLILGMSGIALTHFEASNFDPFFPPELPPSGILAGCVTTFFGFLGYDEVCCLAGEAADPKKSIPRSVIGTIVIATLLPVLGSLALVGLVPYTQIDPDAGFEVAFRQKGWTTLAHAVSVGELLVLFVVTYMCFLAQPRVFYALAKDGLLPARFLEVDHTGAPRFATQATGLLLMICGALLPFDALANMISGGVCVAFNLVNCCVIVLRQEGDGSRPQGPLGGSFSTGTALGYFVLGSACAFIFLRHAQGSELSAGVGTTLNVLAALCALVALLALIALSRVPVRSLAISEAHRSGSGAGPGAEVFFQVPFVPWLPALAITFNNVMLASLEVRDFALLAGYLALVVGPYLLATRRRHLRRLAGPEAVEVSLAAERHS</sequence>
<feature type="transmembrane region" description="Helical" evidence="5">
    <location>
        <begin position="65"/>
        <end position="87"/>
    </location>
</feature>
<feature type="transmembrane region" description="Helical" evidence="5">
    <location>
        <begin position="455"/>
        <end position="475"/>
    </location>
</feature>
<feature type="transmembrane region" description="Helical" evidence="5">
    <location>
        <begin position="411"/>
        <end position="435"/>
    </location>
</feature>
<evidence type="ECO:0000256" key="2">
    <source>
        <dbReference type="ARBA" id="ARBA00022692"/>
    </source>
</evidence>
<feature type="transmembrane region" description="Helical" evidence="5">
    <location>
        <begin position="108"/>
        <end position="132"/>
    </location>
</feature>
<dbReference type="GO" id="GO:0015171">
    <property type="term" value="F:amino acid transmembrane transporter activity"/>
    <property type="evidence" value="ECO:0007669"/>
    <property type="project" value="TreeGrafter"/>
</dbReference>
<dbReference type="PANTHER" id="PTHR43243:SF82">
    <property type="entry name" value="CATIONIC AMINO ACID TRANSPORTER C-TERMINAL DOMAIN-CONTAINING PROTEIN"/>
    <property type="match status" value="1"/>
</dbReference>
<dbReference type="InterPro" id="IPR002293">
    <property type="entry name" value="AA/rel_permease1"/>
</dbReference>
<dbReference type="InterPro" id="IPR029485">
    <property type="entry name" value="CAT_C"/>
</dbReference>